<sequence>MPYIDITKTLKEKMDVWPGDSPYTYQSTMSISKGDTVNVGKIEMSSHTGTHLDAPYHYDQKGMTIDEIPLEGVCGECLVVDARDHPIIKEDDILRLDLKGIKKILFKTTADIHGHKYEDYPVFSEKAATVLGEKGVQLIGTDAPSVDPLTSKTLPAHHAFRKGDVLILEGLALHHVDPGTYELIALPLKIQQGDGSPVRAVLKEM</sequence>
<dbReference type="InterPro" id="IPR017484">
    <property type="entry name" value="Kynurenine_formamidase_bac"/>
</dbReference>
<organism evidence="10 11">
    <name type="scientific">Salipaludibacillus keqinensis</name>
    <dbReference type="NCBI Taxonomy" id="2045207"/>
    <lineage>
        <taxon>Bacteria</taxon>
        <taxon>Bacillati</taxon>
        <taxon>Bacillota</taxon>
        <taxon>Bacilli</taxon>
        <taxon>Bacillales</taxon>
        <taxon>Bacillaceae</taxon>
    </lineage>
</organism>
<reference evidence="10 11" key="1">
    <citation type="submission" date="2017-10" db="EMBL/GenBank/DDBJ databases">
        <title>Bacillus sp. nov., a halophilic bacterium isolated from a Keqin Lake.</title>
        <authorList>
            <person name="Wang H."/>
        </authorList>
    </citation>
    <scope>NUCLEOTIDE SEQUENCE [LARGE SCALE GENOMIC DNA]</scope>
    <source>
        <strain evidence="10 11">KQ-12</strain>
    </source>
</reference>
<dbReference type="Gene3D" id="3.50.30.50">
    <property type="entry name" value="Putative cyclase"/>
    <property type="match status" value="1"/>
</dbReference>
<feature type="active site" description="Proton donor/acceptor" evidence="9">
    <location>
        <position position="57"/>
    </location>
</feature>
<evidence type="ECO:0000256" key="3">
    <source>
        <dbReference type="ARBA" id="ARBA00022723"/>
    </source>
</evidence>
<dbReference type="Pfam" id="PF04199">
    <property type="entry name" value="Cyclase"/>
    <property type="match status" value="1"/>
</dbReference>
<evidence type="ECO:0000313" key="10">
    <source>
        <dbReference type="EMBL" id="PYZ94559.1"/>
    </source>
</evidence>
<dbReference type="SUPFAM" id="SSF102198">
    <property type="entry name" value="Putative cyclase"/>
    <property type="match status" value="1"/>
</dbReference>
<protein>
    <recommendedName>
        <fullName evidence="9">Kynurenine formamidase</fullName>
        <shortName evidence="9">KFA</shortName>
        <shortName evidence="9">KFase</shortName>
        <ecNumber evidence="9">3.5.1.9</ecNumber>
    </recommendedName>
    <alternativeName>
        <fullName evidence="9">Arylformamidase</fullName>
    </alternativeName>
    <alternativeName>
        <fullName evidence="9">N-formylkynurenine formamidase</fullName>
        <shortName evidence="9">FKF</shortName>
    </alternativeName>
</protein>
<comment type="caution">
    <text evidence="10">The sequence shown here is derived from an EMBL/GenBank/DDBJ whole genome shotgun (WGS) entry which is preliminary data.</text>
</comment>
<feature type="binding site" evidence="9">
    <location>
        <position position="169"/>
    </location>
    <ligand>
        <name>Zn(2+)</name>
        <dbReference type="ChEBI" id="CHEBI:29105"/>
        <label>2</label>
    </ligand>
</feature>
<comment type="pathway">
    <text evidence="8 9">Amino-acid degradation; L-tryptophan degradation via kynurenine pathway; L-kynurenine from L-tryptophan: step 2/2.</text>
</comment>
<dbReference type="EMBL" id="PDOD01000001">
    <property type="protein sequence ID" value="PYZ94559.1"/>
    <property type="molecule type" value="Genomic_DNA"/>
</dbReference>
<dbReference type="AlphaFoldDB" id="A0A323TIE6"/>
<keyword evidence="11" id="KW-1185">Reference proteome</keyword>
<evidence type="ECO:0000256" key="9">
    <source>
        <dbReference type="HAMAP-Rule" id="MF_01969"/>
    </source>
</evidence>
<comment type="subunit">
    <text evidence="2 9">Homodimer.</text>
</comment>
<dbReference type="UniPathway" id="UPA00333">
    <property type="reaction ID" value="UER00454"/>
</dbReference>
<accession>A0A323TIE6</accession>
<dbReference type="PANTHER" id="PTHR31118">
    <property type="entry name" value="CYCLASE-LIKE PROTEIN 2"/>
    <property type="match status" value="1"/>
</dbReference>
<proteinExistence type="inferred from homology"/>
<evidence type="ECO:0000256" key="2">
    <source>
        <dbReference type="ARBA" id="ARBA00011738"/>
    </source>
</evidence>
<dbReference type="GO" id="GO:0004328">
    <property type="term" value="F:formamidase activity"/>
    <property type="evidence" value="ECO:0007669"/>
    <property type="project" value="InterPro"/>
</dbReference>
<dbReference type="PANTHER" id="PTHR31118:SF32">
    <property type="entry name" value="KYNURENINE FORMAMIDASE"/>
    <property type="match status" value="1"/>
</dbReference>
<feature type="binding site" evidence="9">
    <location>
        <position position="169"/>
    </location>
    <ligand>
        <name>Zn(2+)</name>
        <dbReference type="ChEBI" id="CHEBI:29105"/>
        <label>1</label>
    </ligand>
</feature>
<evidence type="ECO:0000256" key="5">
    <source>
        <dbReference type="ARBA" id="ARBA00022833"/>
    </source>
</evidence>
<keyword evidence="4 9" id="KW-0378">Hydrolase</keyword>
<comment type="catalytic activity">
    <reaction evidence="7 9">
        <text>N-formyl-L-kynurenine + H2O = L-kynurenine + formate + H(+)</text>
        <dbReference type="Rhea" id="RHEA:13009"/>
        <dbReference type="ChEBI" id="CHEBI:15377"/>
        <dbReference type="ChEBI" id="CHEBI:15378"/>
        <dbReference type="ChEBI" id="CHEBI:15740"/>
        <dbReference type="ChEBI" id="CHEBI:57959"/>
        <dbReference type="ChEBI" id="CHEBI:58629"/>
        <dbReference type="EC" id="3.5.1.9"/>
    </reaction>
</comment>
<evidence type="ECO:0000256" key="7">
    <source>
        <dbReference type="ARBA" id="ARBA00048496"/>
    </source>
</evidence>
<dbReference type="HAMAP" id="MF_01969">
    <property type="entry name" value="KynB"/>
    <property type="match status" value="1"/>
</dbReference>
<feature type="binding site" evidence="9">
    <location>
        <position position="157"/>
    </location>
    <ligand>
        <name>Zn(2+)</name>
        <dbReference type="ChEBI" id="CHEBI:29105"/>
        <label>2</label>
    </ligand>
</feature>
<evidence type="ECO:0000256" key="8">
    <source>
        <dbReference type="ARBA" id="ARBA00060547"/>
    </source>
</evidence>
<comment type="cofactor">
    <cofactor evidence="9">
        <name>Zn(2+)</name>
        <dbReference type="ChEBI" id="CHEBI:29105"/>
    </cofactor>
    <text evidence="9">Binds 2 zinc ions per subunit.</text>
</comment>
<comment type="function">
    <text evidence="1 9">Catalyzes the hydrolysis of N-formyl-L-kynurenine to L-kynurenine, the second step in the kynurenine pathway of tryptophan degradation.</text>
</comment>
<feature type="binding site" evidence="9">
    <location>
        <position position="47"/>
    </location>
    <ligand>
        <name>Zn(2+)</name>
        <dbReference type="ChEBI" id="CHEBI:29105"/>
        <label>1</label>
    </ligand>
</feature>
<dbReference type="FunFam" id="3.50.30.50:FF:000001">
    <property type="entry name" value="Kynurenine formamidase"/>
    <property type="match status" value="1"/>
</dbReference>
<keyword evidence="5 9" id="KW-0862">Zinc</keyword>
<dbReference type="GO" id="GO:0008270">
    <property type="term" value="F:zinc ion binding"/>
    <property type="evidence" value="ECO:0007669"/>
    <property type="project" value="UniProtKB-UniRule"/>
</dbReference>
<feature type="binding site" evidence="9">
    <location>
        <position position="51"/>
    </location>
    <ligand>
        <name>Zn(2+)</name>
        <dbReference type="ChEBI" id="CHEBI:29105"/>
        <label>1</label>
    </ligand>
</feature>
<dbReference type="GO" id="GO:0019441">
    <property type="term" value="P:L-tryptophan catabolic process to kynurenine"/>
    <property type="evidence" value="ECO:0007669"/>
    <property type="project" value="UniProtKB-UniRule"/>
</dbReference>
<dbReference type="InterPro" id="IPR007325">
    <property type="entry name" value="KFase/CYL"/>
</dbReference>
<dbReference type="Proteomes" id="UP000248214">
    <property type="component" value="Unassembled WGS sequence"/>
</dbReference>
<keyword evidence="3 9" id="KW-0479">Metal-binding</keyword>
<evidence type="ECO:0000313" key="11">
    <source>
        <dbReference type="Proteomes" id="UP000248214"/>
    </source>
</evidence>
<comment type="similarity">
    <text evidence="9">Belongs to the Cyclase 1 superfamily. KynB family.</text>
</comment>
<feature type="binding site" evidence="9">
    <location>
        <position position="17"/>
    </location>
    <ligand>
        <name>substrate</name>
    </ligand>
</feature>
<dbReference type="EC" id="3.5.1.9" evidence="9"/>
<evidence type="ECO:0000256" key="4">
    <source>
        <dbReference type="ARBA" id="ARBA00022801"/>
    </source>
</evidence>
<evidence type="ECO:0000256" key="1">
    <source>
        <dbReference type="ARBA" id="ARBA00002204"/>
    </source>
</evidence>
<feature type="binding site" evidence="9">
    <location>
        <position position="53"/>
    </location>
    <ligand>
        <name>Zn(2+)</name>
        <dbReference type="ChEBI" id="CHEBI:29105"/>
        <label>1</label>
    </ligand>
</feature>
<gene>
    <name evidence="9" type="primary">kynB</name>
    <name evidence="10" type="ORF">CR194_03225</name>
</gene>
<name>A0A323TIE6_9BACI</name>
<feature type="binding site" evidence="9">
    <location>
        <position position="53"/>
    </location>
    <ligand>
        <name>Zn(2+)</name>
        <dbReference type="ChEBI" id="CHEBI:29105"/>
        <label>2</label>
    </ligand>
</feature>
<dbReference type="RefSeq" id="WP_110608192.1">
    <property type="nucleotide sequence ID" value="NZ_PDOD01000001.1"/>
</dbReference>
<dbReference type="InterPro" id="IPR037175">
    <property type="entry name" value="KFase_sf"/>
</dbReference>
<dbReference type="GO" id="GO:0004061">
    <property type="term" value="F:arylformamidase activity"/>
    <property type="evidence" value="ECO:0007669"/>
    <property type="project" value="UniProtKB-UniRule"/>
</dbReference>
<evidence type="ECO:0000256" key="6">
    <source>
        <dbReference type="ARBA" id="ARBA00023079"/>
    </source>
</evidence>
<dbReference type="OrthoDB" id="9796085at2"/>
<keyword evidence="6 9" id="KW-0823">Tryptophan catabolism</keyword>